<dbReference type="RefSeq" id="WP_182367468.1">
    <property type="nucleotide sequence ID" value="NZ_CP059139.1"/>
</dbReference>
<name>A0A7G5DJ42_9PSED</name>
<reference evidence="1 2" key="1">
    <citation type="journal article" date="2020" name="G3 (Bethesda)">
        <title>CeMbio - The Caenorhabditis elegans Microbiome Resource.</title>
        <authorList>
            <person name="Dirksen P."/>
            <person name="Assie A."/>
            <person name="Zimmermann J."/>
            <person name="Zhang F."/>
            <person name="Tietje A.M."/>
            <person name="Marsh S.A."/>
            <person name="Felix M.A."/>
            <person name="Shapira M."/>
            <person name="Kaleta C."/>
            <person name="Schulenburg H."/>
            <person name="Samuel B."/>
        </authorList>
    </citation>
    <scope>NUCLEOTIDE SEQUENCE [LARGE SCALE GENOMIC DNA]</scope>
    <source>
        <strain evidence="1 2">MSPm1</strain>
    </source>
</reference>
<sequence>MPRDDFSKVTKDVLARRVGLRCSNPTCRAPTSGPHSDASKSINLGVAAHITAAASGGPRFDPSASSEDRASIENAIWLCQNCAKLIDTDAQAYSSSTLYRWKVAAEGEALRGMGAPQHSEFFPQPSLALHAPLPRIGGHDYDQAREMLIHAGWQPYMNHWSRGGDWDMTFGNGDYFWKKGYYEIQSVCPTGLAECSFAFKDVYGNKLVVITAGEAAEEIGYTPSVWNWRIEQPSPEVENG</sequence>
<dbReference type="Proteomes" id="UP000515276">
    <property type="component" value="Chromosome"/>
</dbReference>
<organism evidence="1 2">
    <name type="scientific">Pseudomonas berkeleyensis</name>
    <dbReference type="NCBI Taxonomy" id="2726956"/>
    <lineage>
        <taxon>Bacteria</taxon>
        <taxon>Pseudomonadati</taxon>
        <taxon>Pseudomonadota</taxon>
        <taxon>Gammaproteobacteria</taxon>
        <taxon>Pseudomonadales</taxon>
        <taxon>Pseudomonadaceae</taxon>
        <taxon>Pseudomonas</taxon>
    </lineage>
</organism>
<evidence type="ECO:0000313" key="1">
    <source>
        <dbReference type="EMBL" id="QMV61767.1"/>
    </source>
</evidence>
<proteinExistence type="predicted"/>
<evidence type="ECO:0008006" key="3">
    <source>
        <dbReference type="Google" id="ProtNLM"/>
    </source>
</evidence>
<dbReference type="AlphaFoldDB" id="A0A7G5DJ42"/>
<dbReference type="EMBL" id="CP059139">
    <property type="protein sequence ID" value="QMV61767.1"/>
    <property type="molecule type" value="Genomic_DNA"/>
</dbReference>
<evidence type="ECO:0000313" key="2">
    <source>
        <dbReference type="Proteomes" id="UP000515276"/>
    </source>
</evidence>
<keyword evidence="2" id="KW-1185">Reference proteome</keyword>
<protein>
    <recommendedName>
        <fullName evidence="3">HNH endonuclease</fullName>
    </recommendedName>
</protein>
<accession>A0A7G5DJ42</accession>
<gene>
    <name evidence="1" type="ORF">HS968_17210</name>
</gene>